<evidence type="ECO:0000313" key="2">
    <source>
        <dbReference type="Proteomes" id="UP001055811"/>
    </source>
</evidence>
<protein>
    <submittedName>
        <fullName evidence="1">Uncharacterized protein</fullName>
    </submittedName>
</protein>
<dbReference type="EMBL" id="CM042009">
    <property type="protein sequence ID" value="KAI3790532.1"/>
    <property type="molecule type" value="Genomic_DNA"/>
</dbReference>
<sequence length="275" mass="31393">MSSADNSAPHSVPHSNNSNITSILSLCSKVTLDGTNYNDWMRNIKMALRFKNKEYVLDTELIEVDPETATTEEYASYKKHVDDVTKVACIMIATMNPKFQRFYEDYWPYEMHKDLAEKFCKRARVEKCEKLGMLVDEELATDMVLNSLPSSYDQFRLAYHLKNTQTSLIKLHNMLQTAEDGLKGKSVPSASTSVLAIGQGKGKKRKDPPNQNWRENVQVWSSSNVPRAKSSSIPRVVNPKDVGCFYCKEKGHWKRSCPQYLQDVKDGKDVVFTYV</sequence>
<evidence type="ECO:0000313" key="1">
    <source>
        <dbReference type="EMBL" id="KAI3790532.1"/>
    </source>
</evidence>
<keyword evidence="2" id="KW-1185">Reference proteome</keyword>
<reference evidence="2" key="1">
    <citation type="journal article" date="2022" name="Mol. Ecol. Resour.">
        <title>The genomes of chicory, endive, great burdock and yacon provide insights into Asteraceae palaeo-polyploidization history and plant inulin production.</title>
        <authorList>
            <person name="Fan W."/>
            <person name="Wang S."/>
            <person name="Wang H."/>
            <person name="Wang A."/>
            <person name="Jiang F."/>
            <person name="Liu H."/>
            <person name="Zhao H."/>
            <person name="Xu D."/>
            <person name="Zhang Y."/>
        </authorList>
    </citation>
    <scope>NUCLEOTIDE SEQUENCE [LARGE SCALE GENOMIC DNA]</scope>
    <source>
        <strain evidence="2">cv. Punajuju</strain>
    </source>
</reference>
<gene>
    <name evidence="1" type="ORF">L2E82_03639</name>
</gene>
<dbReference type="Proteomes" id="UP001055811">
    <property type="component" value="Linkage Group LG01"/>
</dbReference>
<organism evidence="1 2">
    <name type="scientific">Cichorium intybus</name>
    <name type="common">Chicory</name>
    <dbReference type="NCBI Taxonomy" id="13427"/>
    <lineage>
        <taxon>Eukaryota</taxon>
        <taxon>Viridiplantae</taxon>
        <taxon>Streptophyta</taxon>
        <taxon>Embryophyta</taxon>
        <taxon>Tracheophyta</taxon>
        <taxon>Spermatophyta</taxon>
        <taxon>Magnoliopsida</taxon>
        <taxon>eudicotyledons</taxon>
        <taxon>Gunneridae</taxon>
        <taxon>Pentapetalae</taxon>
        <taxon>asterids</taxon>
        <taxon>campanulids</taxon>
        <taxon>Asterales</taxon>
        <taxon>Asteraceae</taxon>
        <taxon>Cichorioideae</taxon>
        <taxon>Cichorieae</taxon>
        <taxon>Cichoriinae</taxon>
        <taxon>Cichorium</taxon>
    </lineage>
</organism>
<comment type="caution">
    <text evidence="1">The sequence shown here is derived from an EMBL/GenBank/DDBJ whole genome shotgun (WGS) entry which is preliminary data.</text>
</comment>
<proteinExistence type="predicted"/>
<name>A0ACB9H4T6_CICIN</name>
<accession>A0ACB9H4T6</accession>
<reference evidence="1 2" key="2">
    <citation type="journal article" date="2022" name="Mol. Ecol. Resour.">
        <title>The genomes of chicory, endive, great burdock and yacon provide insights into Asteraceae paleo-polyploidization history and plant inulin production.</title>
        <authorList>
            <person name="Fan W."/>
            <person name="Wang S."/>
            <person name="Wang H."/>
            <person name="Wang A."/>
            <person name="Jiang F."/>
            <person name="Liu H."/>
            <person name="Zhao H."/>
            <person name="Xu D."/>
            <person name="Zhang Y."/>
        </authorList>
    </citation>
    <scope>NUCLEOTIDE SEQUENCE [LARGE SCALE GENOMIC DNA]</scope>
    <source>
        <strain evidence="2">cv. Punajuju</strain>
        <tissue evidence="1">Leaves</tissue>
    </source>
</reference>